<dbReference type="InterPro" id="IPR001304">
    <property type="entry name" value="C-type_lectin-like"/>
</dbReference>
<protein>
    <recommendedName>
        <fullName evidence="1">C-type lectin domain-containing protein</fullName>
    </recommendedName>
</protein>
<comment type="caution">
    <text evidence="2">The sequence shown here is derived from an EMBL/GenBank/DDBJ whole genome shotgun (WGS) entry which is preliminary data.</text>
</comment>
<proteinExistence type="predicted"/>
<dbReference type="CDD" id="cd00037">
    <property type="entry name" value="CLECT"/>
    <property type="match status" value="1"/>
</dbReference>
<dbReference type="Gene3D" id="3.10.100.10">
    <property type="entry name" value="Mannose-Binding Protein A, subunit A"/>
    <property type="match status" value="1"/>
</dbReference>
<name>A0AAE1B932_9GAST</name>
<dbReference type="SUPFAM" id="SSF56436">
    <property type="entry name" value="C-type lectin-like"/>
    <property type="match status" value="1"/>
</dbReference>
<dbReference type="InterPro" id="IPR016186">
    <property type="entry name" value="C-type_lectin-like/link_sf"/>
</dbReference>
<dbReference type="EMBL" id="JAWDGP010000410">
    <property type="protein sequence ID" value="KAK3800847.1"/>
    <property type="molecule type" value="Genomic_DNA"/>
</dbReference>
<dbReference type="AlphaFoldDB" id="A0AAE1B932"/>
<dbReference type="Pfam" id="PF00059">
    <property type="entry name" value="Lectin_C"/>
    <property type="match status" value="1"/>
</dbReference>
<dbReference type="Proteomes" id="UP001283361">
    <property type="component" value="Unassembled WGS sequence"/>
</dbReference>
<evidence type="ECO:0000313" key="3">
    <source>
        <dbReference type="Proteomes" id="UP001283361"/>
    </source>
</evidence>
<dbReference type="InterPro" id="IPR016187">
    <property type="entry name" value="CTDL_fold"/>
</dbReference>
<gene>
    <name evidence="2" type="ORF">RRG08_008602</name>
</gene>
<dbReference type="PROSITE" id="PS50041">
    <property type="entry name" value="C_TYPE_LECTIN_2"/>
    <property type="match status" value="1"/>
</dbReference>
<evidence type="ECO:0000259" key="1">
    <source>
        <dbReference type="PROSITE" id="PS50041"/>
    </source>
</evidence>
<reference evidence="2" key="1">
    <citation type="journal article" date="2023" name="G3 (Bethesda)">
        <title>A reference genome for the long-term kleptoplast-retaining sea slug Elysia crispata morphotype clarki.</title>
        <authorList>
            <person name="Eastman K.E."/>
            <person name="Pendleton A.L."/>
            <person name="Shaikh M.A."/>
            <person name="Suttiyut T."/>
            <person name="Ogas R."/>
            <person name="Tomko P."/>
            <person name="Gavelis G."/>
            <person name="Widhalm J.R."/>
            <person name="Wisecaver J.H."/>
        </authorList>
    </citation>
    <scope>NUCLEOTIDE SEQUENCE</scope>
    <source>
        <strain evidence="2">ECLA1</strain>
    </source>
</reference>
<organism evidence="2 3">
    <name type="scientific">Elysia crispata</name>
    <name type="common">lettuce slug</name>
    <dbReference type="NCBI Taxonomy" id="231223"/>
    <lineage>
        <taxon>Eukaryota</taxon>
        <taxon>Metazoa</taxon>
        <taxon>Spiralia</taxon>
        <taxon>Lophotrochozoa</taxon>
        <taxon>Mollusca</taxon>
        <taxon>Gastropoda</taxon>
        <taxon>Heterobranchia</taxon>
        <taxon>Euthyneura</taxon>
        <taxon>Panpulmonata</taxon>
        <taxon>Sacoglossa</taxon>
        <taxon>Placobranchoidea</taxon>
        <taxon>Plakobranchidae</taxon>
        <taxon>Elysia</taxon>
    </lineage>
</organism>
<sequence length="204" mass="23060">MADSFEFVGELMNFTDAELECRRRGFDGLAVISSPEEFNFAITASIELRKLWGLWVGLRFDLDLQKMQWDDGTEPASNMPGLSEIGRSSIKCIRINIKGFLGKQKCHAERYAICGNRTRTFKEASGITHKFKKPFNISSTLEVHHVHSYLECTILCSSQYLCNAAWFDAPSLTCNLVRADGYTGLENSQNAQTFVREGYIGYTE</sequence>
<keyword evidence="3" id="KW-1185">Reference proteome</keyword>
<evidence type="ECO:0000313" key="2">
    <source>
        <dbReference type="EMBL" id="KAK3800847.1"/>
    </source>
</evidence>
<accession>A0AAE1B932</accession>
<feature type="domain" description="C-type lectin" evidence="1">
    <location>
        <begin position="1"/>
        <end position="115"/>
    </location>
</feature>